<name>A0A517YRT7_9BACT</name>
<proteinExistence type="predicted"/>
<reference evidence="1 2" key="1">
    <citation type="submission" date="2019-02" db="EMBL/GenBank/DDBJ databases">
        <title>Deep-cultivation of Planctomycetes and their phenomic and genomic characterization uncovers novel biology.</title>
        <authorList>
            <person name="Wiegand S."/>
            <person name="Jogler M."/>
            <person name="Boedeker C."/>
            <person name="Pinto D."/>
            <person name="Vollmers J."/>
            <person name="Rivas-Marin E."/>
            <person name="Kohn T."/>
            <person name="Peeters S.H."/>
            <person name="Heuer A."/>
            <person name="Rast P."/>
            <person name="Oberbeckmann S."/>
            <person name="Bunk B."/>
            <person name="Jeske O."/>
            <person name="Meyerdierks A."/>
            <person name="Storesund J.E."/>
            <person name="Kallscheuer N."/>
            <person name="Luecker S."/>
            <person name="Lage O.M."/>
            <person name="Pohl T."/>
            <person name="Merkel B.J."/>
            <person name="Hornburger P."/>
            <person name="Mueller R.-W."/>
            <person name="Bruemmer F."/>
            <person name="Labrenz M."/>
            <person name="Spormann A.M."/>
            <person name="Op den Camp H."/>
            <person name="Overmann J."/>
            <person name="Amann R."/>
            <person name="Jetten M.S.M."/>
            <person name="Mascher T."/>
            <person name="Medema M.H."/>
            <person name="Devos D.P."/>
            <person name="Kaster A.-K."/>
            <person name="Ovreas L."/>
            <person name="Rohde M."/>
            <person name="Galperin M.Y."/>
            <person name="Jogler C."/>
        </authorList>
    </citation>
    <scope>NUCLEOTIDE SEQUENCE [LARGE SCALE GENOMIC DNA]</scope>
    <source>
        <strain evidence="1 2">KS4</strain>
    </source>
</reference>
<keyword evidence="2" id="KW-1185">Reference proteome</keyword>
<gene>
    <name evidence="1" type="ORF">KS4_09720</name>
</gene>
<organism evidence="1 2">
    <name type="scientific">Poriferisphaera corsica</name>
    <dbReference type="NCBI Taxonomy" id="2528020"/>
    <lineage>
        <taxon>Bacteria</taxon>
        <taxon>Pseudomonadati</taxon>
        <taxon>Planctomycetota</taxon>
        <taxon>Phycisphaerae</taxon>
        <taxon>Phycisphaerales</taxon>
        <taxon>Phycisphaeraceae</taxon>
        <taxon>Poriferisphaera</taxon>
    </lineage>
</organism>
<dbReference type="EMBL" id="CP036425">
    <property type="protein sequence ID" value="QDU32933.1"/>
    <property type="molecule type" value="Genomic_DNA"/>
</dbReference>
<dbReference type="Proteomes" id="UP000317369">
    <property type="component" value="Chromosome"/>
</dbReference>
<dbReference type="AlphaFoldDB" id="A0A517YRT7"/>
<accession>A0A517YRT7</accession>
<dbReference type="KEGG" id="pcor:KS4_09720"/>
<evidence type="ECO:0000313" key="2">
    <source>
        <dbReference type="Proteomes" id="UP000317369"/>
    </source>
</evidence>
<evidence type="ECO:0000313" key="1">
    <source>
        <dbReference type="EMBL" id="QDU32933.1"/>
    </source>
</evidence>
<protein>
    <submittedName>
        <fullName evidence="1">Uncharacterized protein</fullName>
    </submittedName>
</protein>
<sequence>MGVRIGLGSGKVVGILDRGAVCYRLSDSRTGVLRLLFTVLYGIDSLRRMRMVHESEHSIGALAQ</sequence>